<dbReference type="Proteomes" id="UP000203896">
    <property type="component" value="Segment"/>
</dbReference>
<protein>
    <submittedName>
        <fullName evidence="1">Uncharacterized protein</fullName>
    </submittedName>
</protein>
<name>A0A0B7MLC7_9CAUD</name>
<organism evidence="1 2">
    <name type="scientific">Enterobacteria phage GEC-3S</name>
    <dbReference type="NCBI Taxonomy" id="1222338"/>
    <lineage>
        <taxon>Viruses</taxon>
        <taxon>Duplodnaviria</taxon>
        <taxon>Heunggongvirae</taxon>
        <taxon>Uroviricota</taxon>
        <taxon>Caudoviricetes</taxon>
        <taxon>Pantevenvirales</taxon>
        <taxon>Straboviridae</taxon>
        <taxon>Krischvirus</taxon>
        <taxon>Krischvirus gec3s</taxon>
    </lineage>
</organism>
<dbReference type="EMBL" id="HE978309">
    <property type="protein sequence ID" value="CEO90865.1"/>
    <property type="molecule type" value="Genomic_DNA"/>
</dbReference>
<dbReference type="KEGG" id="vg:23301290"/>
<dbReference type="RefSeq" id="YP_009118945.1">
    <property type="nucleotide sequence ID" value="NC_025425.1"/>
</dbReference>
<accession>A0A0B7MLC7</accession>
<proteinExistence type="predicted"/>
<reference evidence="1 2" key="1">
    <citation type="submission" date="2012-08" db="EMBL/GenBank/DDBJ databases">
        <title>Selection and characterization of a candidate therapeutic bacteriophage that lyses the German Escherichia coli O104:H4 outbreak strain.</title>
        <authorList>
            <person name="Merabishvilli M."/>
            <person name="De Vos D."/>
            <person name="Verbeken G."/>
            <person name="Kropinski A."/>
            <person name="Vandenheuvel D."/>
            <person name="Lavigne R."/>
            <person name="Wattiau P."/>
            <person name="Mast J."/>
            <person name="Ragimbeau C."/>
            <person name="Mossong J."/>
            <person name="Scheres J."/>
            <person name="Chanishvili N."/>
            <person name="Vaneechoutte M."/>
            <person name="Pirnay J.P."/>
        </authorList>
    </citation>
    <scope>NUCLEOTIDE SEQUENCE [LARGE SCALE GENOMIC DNA]</scope>
</reference>
<dbReference type="GeneID" id="23301290"/>
<gene>
    <name evidence="1" type="ORF">BN201_0262</name>
</gene>
<sequence length="93" mass="11324">MMKFNNMKFKKDWWDAMRANDRIGIGKAEKTVVIVKYKATQDLLIKELIRAGNYQTPEGLIDMMVDNMYSDEPPNIKQYYKQYYRKWQNYNRK</sequence>
<evidence type="ECO:0000313" key="2">
    <source>
        <dbReference type="Proteomes" id="UP000203896"/>
    </source>
</evidence>
<keyword evidence="2" id="KW-1185">Reference proteome</keyword>
<evidence type="ECO:0000313" key="1">
    <source>
        <dbReference type="EMBL" id="CEO90865.1"/>
    </source>
</evidence>